<evidence type="ECO:0000256" key="3">
    <source>
        <dbReference type="ARBA" id="ARBA00022989"/>
    </source>
</evidence>
<proteinExistence type="predicted"/>
<feature type="transmembrane region" description="Helical" evidence="6">
    <location>
        <begin position="257"/>
        <end position="275"/>
    </location>
</feature>
<evidence type="ECO:0000313" key="9">
    <source>
        <dbReference type="Proteomes" id="UP000215902"/>
    </source>
</evidence>
<keyword evidence="3 6" id="KW-1133">Transmembrane helix</keyword>
<feature type="transmembrane region" description="Helical" evidence="6">
    <location>
        <begin position="340"/>
        <end position="364"/>
    </location>
</feature>
<dbReference type="PANTHER" id="PTHR22950:SF349">
    <property type="entry name" value="AMINO ACID TRANSPORTER TRANSMEMBRANE DOMAIN-CONTAINING PROTEIN"/>
    <property type="match status" value="1"/>
</dbReference>
<evidence type="ECO:0000256" key="4">
    <source>
        <dbReference type="ARBA" id="ARBA00023136"/>
    </source>
</evidence>
<dbReference type="GO" id="GO:0005774">
    <property type="term" value="C:vacuolar membrane"/>
    <property type="evidence" value="ECO:0007669"/>
    <property type="project" value="TreeGrafter"/>
</dbReference>
<evidence type="ECO:0000256" key="2">
    <source>
        <dbReference type="ARBA" id="ARBA00022692"/>
    </source>
</evidence>
<keyword evidence="4 6" id="KW-0472">Membrane</keyword>
<dbReference type="AlphaFoldDB" id="A0A267D9L2"/>
<accession>A0A267D9L2</accession>
<dbReference type="OrthoDB" id="1684102at2759"/>
<dbReference type="PANTHER" id="PTHR22950">
    <property type="entry name" value="AMINO ACID TRANSPORTER"/>
    <property type="match status" value="1"/>
</dbReference>
<keyword evidence="2 6" id="KW-0812">Transmembrane</keyword>
<feature type="domain" description="Amino acid transporter transmembrane" evidence="7">
    <location>
        <begin position="65"/>
        <end position="460"/>
    </location>
</feature>
<feature type="transmembrane region" description="Helical" evidence="6">
    <location>
        <begin position="296"/>
        <end position="314"/>
    </location>
</feature>
<protein>
    <recommendedName>
        <fullName evidence="7">Amino acid transporter transmembrane domain-containing protein</fullName>
    </recommendedName>
</protein>
<evidence type="ECO:0000259" key="7">
    <source>
        <dbReference type="Pfam" id="PF01490"/>
    </source>
</evidence>
<evidence type="ECO:0000256" key="5">
    <source>
        <dbReference type="SAM" id="MobiDB-lite"/>
    </source>
</evidence>
<reference evidence="8 9" key="1">
    <citation type="submission" date="2017-06" db="EMBL/GenBank/DDBJ databases">
        <title>A platform for efficient transgenesis in Macrostomum lignano, a flatworm model organism for stem cell research.</title>
        <authorList>
            <person name="Berezikov E."/>
        </authorList>
    </citation>
    <scope>NUCLEOTIDE SEQUENCE [LARGE SCALE GENOMIC DNA]</scope>
    <source>
        <strain evidence="8">DV1</strain>
        <tissue evidence="8">Whole organism</tissue>
    </source>
</reference>
<dbReference type="Pfam" id="PF01490">
    <property type="entry name" value="Aa_trans"/>
    <property type="match status" value="1"/>
</dbReference>
<feature type="compositionally biased region" description="Basic and acidic residues" evidence="5">
    <location>
        <begin position="1"/>
        <end position="16"/>
    </location>
</feature>
<dbReference type="STRING" id="282301.A0A267D9L2"/>
<feature type="transmembrane region" description="Helical" evidence="6">
    <location>
        <begin position="440"/>
        <end position="461"/>
    </location>
</feature>
<dbReference type="GO" id="GO:0015179">
    <property type="term" value="F:L-amino acid transmembrane transporter activity"/>
    <property type="evidence" value="ECO:0007669"/>
    <property type="project" value="TreeGrafter"/>
</dbReference>
<keyword evidence="9" id="KW-1185">Reference proteome</keyword>
<comment type="subcellular location">
    <subcellularLocation>
        <location evidence="1">Membrane</location>
        <topology evidence="1">Multi-pass membrane protein</topology>
    </subcellularLocation>
</comment>
<feature type="transmembrane region" description="Helical" evidence="6">
    <location>
        <begin position="154"/>
        <end position="173"/>
    </location>
</feature>
<evidence type="ECO:0000313" key="8">
    <source>
        <dbReference type="EMBL" id="PAA46000.1"/>
    </source>
</evidence>
<feature type="transmembrane region" description="Helical" evidence="6">
    <location>
        <begin position="193"/>
        <end position="210"/>
    </location>
</feature>
<evidence type="ECO:0000256" key="6">
    <source>
        <dbReference type="SAM" id="Phobius"/>
    </source>
</evidence>
<evidence type="ECO:0000256" key="1">
    <source>
        <dbReference type="ARBA" id="ARBA00004141"/>
    </source>
</evidence>
<feature type="region of interest" description="Disordered" evidence="5">
    <location>
        <begin position="1"/>
        <end position="21"/>
    </location>
</feature>
<feature type="transmembrane region" description="Helical" evidence="6">
    <location>
        <begin position="215"/>
        <end position="237"/>
    </location>
</feature>
<feature type="transmembrane region" description="Helical" evidence="6">
    <location>
        <begin position="402"/>
        <end position="428"/>
    </location>
</feature>
<comment type="caution">
    <text evidence="8">The sequence shown here is derived from an EMBL/GenBank/DDBJ whole genome shotgun (WGS) entry which is preliminary data.</text>
</comment>
<organism evidence="8 9">
    <name type="scientific">Macrostomum lignano</name>
    <dbReference type="NCBI Taxonomy" id="282301"/>
    <lineage>
        <taxon>Eukaryota</taxon>
        <taxon>Metazoa</taxon>
        <taxon>Spiralia</taxon>
        <taxon>Lophotrochozoa</taxon>
        <taxon>Platyhelminthes</taxon>
        <taxon>Rhabditophora</taxon>
        <taxon>Macrostomorpha</taxon>
        <taxon>Macrostomida</taxon>
        <taxon>Macrostomidae</taxon>
        <taxon>Macrostomum</taxon>
    </lineage>
</organism>
<dbReference type="Proteomes" id="UP000215902">
    <property type="component" value="Unassembled WGS sequence"/>
</dbReference>
<gene>
    <name evidence="8" type="ORF">BOX15_Mlig006917g3</name>
</gene>
<name>A0A267D9L2_9PLAT</name>
<dbReference type="EMBL" id="NIVC01005130">
    <property type="protein sequence ID" value="PAA46000.1"/>
    <property type="molecule type" value="Genomic_DNA"/>
</dbReference>
<dbReference type="InterPro" id="IPR013057">
    <property type="entry name" value="AA_transpt_TM"/>
</dbReference>
<feature type="transmembrane region" description="Helical" evidence="6">
    <location>
        <begin position="89"/>
        <end position="113"/>
    </location>
</feature>
<sequence>MSEDERMSLLRPDKPAGRRSKSVDMILATTSLGGGAAADSECAKATAHDVEFETGGQDDSLTDNQGLMHLLKATIGTGVLAMPGAVRHAGIVAGPIGVALIALVSLHCTKLLIRVARRLRAETGQQRMDYDAVAGLAFEYGPRKLRFLARASRIMLNSFMLINQLGLVAVYYLFVCENVQIFVSDVTGRQLPLIWFTSGFLLLFLPFVFLKRLRLLAPFALLANACMATVLVCIVAFCCLDLRPVSSLPAIKGFNTLPLFLGVVLFSYESINLVLPIENKLRNKDAMVRTCGIMDLSIYLVISMYAAVGFYGYLRYGENVKEAITYSLPSSPWYMASLKLVYSFSVFVSYGLQFYLLAYILWYWLQPLVSARFRGAAEFSLRVAIVLFSFAVPMLVPHLDLMIALLGSLSGCTIIFIYPPMLHSVLLWTERSALPCWRLILMKNICLMGFGLFSLLISTFLSMTEIIRTF</sequence>
<feature type="transmembrane region" description="Helical" evidence="6">
    <location>
        <begin position="376"/>
        <end position="396"/>
    </location>
</feature>